<dbReference type="OrthoDB" id="4850648at2759"/>
<name>A0A0V0QYV9_PSEPJ</name>
<comment type="caution">
    <text evidence="2">The sequence shown here is derived from an EMBL/GenBank/DDBJ whole genome shotgun (WGS) entry which is preliminary data.</text>
</comment>
<accession>A0A0V0QYV9</accession>
<evidence type="ECO:0000256" key="1">
    <source>
        <dbReference type="SAM" id="MobiDB-lite"/>
    </source>
</evidence>
<organism evidence="2 3">
    <name type="scientific">Pseudocohnilembus persalinus</name>
    <name type="common">Ciliate</name>
    <dbReference type="NCBI Taxonomy" id="266149"/>
    <lineage>
        <taxon>Eukaryota</taxon>
        <taxon>Sar</taxon>
        <taxon>Alveolata</taxon>
        <taxon>Ciliophora</taxon>
        <taxon>Intramacronucleata</taxon>
        <taxon>Oligohymenophorea</taxon>
        <taxon>Scuticociliatia</taxon>
        <taxon>Philasterida</taxon>
        <taxon>Pseudocohnilembidae</taxon>
        <taxon>Pseudocohnilembus</taxon>
    </lineage>
</organism>
<keyword evidence="3" id="KW-1185">Reference proteome</keyword>
<evidence type="ECO:0000313" key="2">
    <source>
        <dbReference type="EMBL" id="KRX07258.1"/>
    </source>
</evidence>
<dbReference type="PANTHER" id="PTHR37827:SF1">
    <property type="entry name" value="HNH DOMAIN-CONTAINING PROTEIN"/>
    <property type="match status" value="1"/>
</dbReference>
<dbReference type="EMBL" id="LDAU01000085">
    <property type="protein sequence ID" value="KRX07258.1"/>
    <property type="molecule type" value="Genomic_DNA"/>
</dbReference>
<protein>
    <recommendedName>
        <fullName evidence="4">HNH domain-containing protein</fullName>
    </recommendedName>
</protein>
<dbReference type="PANTHER" id="PTHR37827">
    <property type="entry name" value="TUDOR DOMAIN-CONTAINING PROTEIN"/>
    <property type="match status" value="1"/>
</dbReference>
<sequence length="299" mass="35410">MPKKQRIQKDQQQDKNLNSNSQNEEQDKQEYLSKLLSDQLQQKFNQTTIEYIEGLIIGESEISIDQIMRNQSKLSEILAEVLQEYKQQTPQEIEGISEKLVIKYCQQFSLSQIQYENGNSEIGMNSDINENQNQNYNQDEIKLMQEEKINKLKNRFNGITDDDLDAVLWTEEDIQRFEILKKEQEDALKYGCVLCERIIPLTFHHLIPRTTHNKPYNKGKSKAELNKGIWICRQCHSGIHRLIDEETMAKEFYNYDLLLKNEKVLKMAKYMHSQKANPRTDQRILNPNKHIFNNKRDQL</sequence>
<feature type="region of interest" description="Disordered" evidence="1">
    <location>
        <begin position="1"/>
        <end position="28"/>
    </location>
</feature>
<evidence type="ECO:0000313" key="3">
    <source>
        <dbReference type="Proteomes" id="UP000054937"/>
    </source>
</evidence>
<gene>
    <name evidence="2" type="ORF">PPERSA_00415</name>
</gene>
<evidence type="ECO:0008006" key="4">
    <source>
        <dbReference type="Google" id="ProtNLM"/>
    </source>
</evidence>
<dbReference type="AlphaFoldDB" id="A0A0V0QYV9"/>
<dbReference type="Proteomes" id="UP000054937">
    <property type="component" value="Unassembled WGS sequence"/>
</dbReference>
<proteinExistence type="predicted"/>
<dbReference type="InParanoid" id="A0A0V0QYV9"/>
<reference evidence="2 3" key="1">
    <citation type="journal article" date="2015" name="Sci. Rep.">
        <title>Genome of the facultative scuticociliatosis pathogen Pseudocohnilembus persalinus provides insight into its virulence through horizontal gene transfer.</title>
        <authorList>
            <person name="Xiong J."/>
            <person name="Wang G."/>
            <person name="Cheng J."/>
            <person name="Tian M."/>
            <person name="Pan X."/>
            <person name="Warren A."/>
            <person name="Jiang C."/>
            <person name="Yuan D."/>
            <person name="Miao W."/>
        </authorList>
    </citation>
    <scope>NUCLEOTIDE SEQUENCE [LARGE SCALE GENOMIC DNA]</scope>
    <source>
        <strain evidence="2">36N120E</strain>
    </source>
</reference>